<dbReference type="Pfam" id="PF11154">
    <property type="entry name" value="DUF2934"/>
    <property type="match status" value="1"/>
</dbReference>
<keyword evidence="3" id="KW-1185">Reference proteome</keyword>
<accession>A0ABW5DRE7</accession>
<reference evidence="3" key="1">
    <citation type="journal article" date="2019" name="Int. J. Syst. Evol. Microbiol.">
        <title>The Global Catalogue of Microorganisms (GCM) 10K type strain sequencing project: providing services to taxonomists for standard genome sequencing and annotation.</title>
        <authorList>
            <consortium name="The Broad Institute Genomics Platform"/>
            <consortium name="The Broad Institute Genome Sequencing Center for Infectious Disease"/>
            <person name="Wu L."/>
            <person name="Ma J."/>
        </authorList>
    </citation>
    <scope>NUCLEOTIDE SEQUENCE [LARGE SCALE GENOMIC DNA]</scope>
    <source>
        <strain evidence="3">CGMCC 1.19062</strain>
    </source>
</reference>
<comment type="caution">
    <text evidence="2">The sequence shown here is derived from an EMBL/GenBank/DDBJ whole genome shotgun (WGS) entry which is preliminary data.</text>
</comment>
<organism evidence="2 3">
    <name type="scientific">Lacibacterium aquatile</name>
    <dbReference type="NCBI Taxonomy" id="1168082"/>
    <lineage>
        <taxon>Bacteria</taxon>
        <taxon>Pseudomonadati</taxon>
        <taxon>Pseudomonadota</taxon>
        <taxon>Alphaproteobacteria</taxon>
        <taxon>Rhodospirillales</taxon>
        <taxon>Rhodospirillaceae</taxon>
    </lineage>
</organism>
<dbReference type="RefSeq" id="WP_379876506.1">
    <property type="nucleotide sequence ID" value="NZ_JBHUIP010000011.1"/>
</dbReference>
<protein>
    <submittedName>
        <fullName evidence="2">DUF2934 domain-containing protein</fullName>
    </submittedName>
</protein>
<evidence type="ECO:0000313" key="3">
    <source>
        <dbReference type="Proteomes" id="UP001597295"/>
    </source>
</evidence>
<proteinExistence type="predicted"/>
<sequence>MSEELRKKIAERAHAIWEQEGRPEGRDAVHWEMARNLLKQEDALKPKAVAPGEEAKEQPDEAQPT</sequence>
<name>A0ABW5DRE7_9PROT</name>
<feature type="region of interest" description="Disordered" evidence="1">
    <location>
        <begin position="41"/>
        <end position="65"/>
    </location>
</feature>
<dbReference type="InterPro" id="IPR021327">
    <property type="entry name" value="DUF2934"/>
</dbReference>
<dbReference type="Proteomes" id="UP001597295">
    <property type="component" value="Unassembled WGS sequence"/>
</dbReference>
<gene>
    <name evidence="2" type="ORF">ACFSM5_11390</name>
</gene>
<evidence type="ECO:0000313" key="2">
    <source>
        <dbReference type="EMBL" id="MFD2263494.1"/>
    </source>
</evidence>
<evidence type="ECO:0000256" key="1">
    <source>
        <dbReference type="SAM" id="MobiDB-lite"/>
    </source>
</evidence>
<dbReference type="EMBL" id="JBHUIP010000011">
    <property type="protein sequence ID" value="MFD2263494.1"/>
    <property type="molecule type" value="Genomic_DNA"/>
</dbReference>